<proteinExistence type="predicted"/>
<comment type="caution">
    <text evidence="1">The sequence shown here is derived from an EMBL/GenBank/DDBJ whole genome shotgun (WGS) entry which is preliminary data.</text>
</comment>
<dbReference type="Proteomes" id="UP001215598">
    <property type="component" value="Unassembled WGS sequence"/>
</dbReference>
<organism evidence="1 2">
    <name type="scientific">Mycena metata</name>
    <dbReference type="NCBI Taxonomy" id="1033252"/>
    <lineage>
        <taxon>Eukaryota</taxon>
        <taxon>Fungi</taxon>
        <taxon>Dikarya</taxon>
        <taxon>Basidiomycota</taxon>
        <taxon>Agaricomycotina</taxon>
        <taxon>Agaricomycetes</taxon>
        <taxon>Agaricomycetidae</taxon>
        <taxon>Agaricales</taxon>
        <taxon>Marasmiineae</taxon>
        <taxon>Mycenaceae</taxon>
        <taxon>Mycena</taxon>
    </lineage>
</organism>
<dbReference type="EMBL" id="JARKIB010000491">
    <property type="protein sequence ID" value="KAJ7704196.1"/>
    <property type="molecule type" value="Genomic_DNA"/>
</dbReference>
<gene>
    <name evidence="1" type="ORF">B0H16DRAFT_1346869</name>
</gene>
<evidence type="ECO:0000313" key="1">
    <source>
        <dbReference type="EMBL" id="KAJ7704196.1"/>
    </source>
</evidence>
<protein>
    <submittedName>
        <fullName evidence="1">Uncharacterized protein</fullName>
    </submittedName>
</protein>
<reference evidence="1" key="1">
    <citation type="submission" date="2023-03" db="EMBL/GenBank/DDBJ databases">
        <title>Massive genome expansion in bonnet fungi (Mycena s.s.) driven by repeated elements and novel gene families across ecological guilds.</title>
        <authorList>
            <consortium name="Lawrence Berkeley National Laboratory"/>
            <person name="Harder C.B."/>
            <person name="Miyauchi S."/>
            <person name="Viragh M."/>
            <person name="Kuo A."/>
            <person name="Thoen E."/>
            <person name="Andreopoulos B."/>
            <person name="Lu D."/>
            <person name="Skrede I."/>
            <person name="Drula E."/>
            <person name="Henrissat B."/>
            <person name="Morin E."/>
            <person name="Kohler A."/>
            <person name="Barry K."/>
            <person name="LaButti K."/>
            <person name="Morin E."/>
            <person name="Salamov A."/>
            <person name="Lipzen A."/>
            <person name="Mereny Z."/>
            <person name="Hegedus B."/>
            <person name="Baldrian P."/>
            <person name="Stursova M."/>
            <person name="Weitz H."/>
            <person name="Taylor A."/>
            <person name="Grigoriev I.V."/>
            <person name="Nagy L.G."/>
            <person name="Martin F."/>
            <person name="Kauserud H."/>
        </authorList>
    </citation>
    <scope>NUCLEOTIDE SEQUENCE</scope>
    <source>
        <strain evidence="1">CBHHK182m</strain>
    </source>
</reference>
<sequence length="166" mass="18400">YADVLSKVRQLDALLNLETPFHSSVFTTCEIIFSDAPNLSRKNPDADFYAFGAITSFGDYDSEERGGLILWDDDRVIPLKSGATVVFPSGSKPYSLVPVAPHESRILVCQFCHASALCWVDKGGRSDALFDRLATVAEKAAWETKRERRGEMAAKMYSKLGDIFVL</sequence>
<evidence type="ECO:0000313" key="2">
    <source>
        <dbReference type="Proteomes" id="UP001215598"/>
    </source>
</evidence>
<feature type="non-terminal residue" evidence="1">
    <location>
        <position position="1"/>
    </location>
</feature>
<accession>A0AAD7M744</accession>
<keyword evidence="2" id="KW-1185">Reference proteome</keyword>
<name>A0AAD7M744_9AGAR</name>
<dbReference type="AlphaFoldDB" id="A0AAD7M744"/>